<organism evidence="1 2">
    <name type="scientific">Sclerotinia borealis (strain F-4128)</name>
    <dbReference type="NCBI Taxonomy" id="1432307"/>
    <lineage>
        <taxon>Eukaryota</taxon>
        <taxon>Fungi</taxon>
        <taxon>Dikarya</taxon>
        <taxon>Ascomycota</taxon>
        <taxon>Pezizomycotina</taxon>
        <taxon>Leotiomycetes</taxon>
        <taxon>Helotiales</taxon>
        <taxon>Sclerotiniaceae</taxon>
        <taxon>Sclerotinia</taxon>
    </lineage>
</organism>
<dbReference type="AlphaFoldDB" id="W9CR23"/>
<dbReference type="HOGENOM" id="CLU_1170503_0_0_1"/>
<comment type="caution">
    <text evidence="1">The sequence shown here is derived from an EMBL/GenBank/DDBJ whole genome shotgun (WGS) entry which is preliminary data.</text>
</comment>
<gene>
    <name evidence="1" type="ORF">SBOR_2545</name>
</gene>
<proteinExistence type="predicted"/>
<accession>W9CR23</accession>
<protein>
    <recommendedName>
        <fullName evidence="3">Chitinase</fullName>
    </recommendedName>
</protein>
<keyword evidence="2" id="KW-1185">Reference proteome</keyword>
<dbReference type="OrthoDB" id="3517343at2759"/>
<reference evidence="1 2" key="1">
    <citation type="journal article" date="2014" name="Genome Announc.">
        <title>Draft genome sequence of Sclerotinia borealis, a psychrophilic plant pathogenic fungus.</title>
        <authorList>
            <person name="Mardanov A.V."/>
            <person name="Beletsky A.V."/>
            <person name="Kadnikov V.V."/>
            <person name="Ignatov A.N."/>
            <person name="Ravin N.V."/>
        </authorList>
    </citation>
    <scope>NUCLEOTIDE SEQUENCE [LARGE SCALE GENOMIC DNA]</scope>
    <source>
        <strain evidence="2">F-4157</strain>
    </source>
</reference>
<evidence type="ECO:0000313" key="1">
    <source>
        <dbReference type="EMBL" id="ESZ97054.1"/>
    </source>
</evidence>
<dbReference type="Proteomes" id="UP000019487">
    <property type="component" value="Unassembled WGS sequence"/>
</dbReference>
<dbReference type="EMBL" id="AYSA01000104">
    <property type="protein sequence ID" value="ESZ97054.1"/>
    <property type="molecule type" value="Genomic_DNA"/>
</dbReference>
<sequence length="196" mass="21815">MDPSSSPVTSPASPPPHNPYAECTITNPTTFSAWLDDIGPSNTNLITHLTLLPSQHLRRIVSLSSLGDTLGDSIGDTLTFSELQSWIALLQRLANLATGIRSLTVFFAADVSGGDTHRYRRGVGECLGFVWAIGKFNGLDYVDLQGYFPLQWPYYLRGVWGEEGTRIYNSNPAPEGLLWQWRQGTERLDPRDFGWQ</sequence>
<evidence type="ECO:0000313" key="2">
    <source>
        <dbReference type="Proteomes" id="UP000019487"/>
    </source>
</evidence>
<evidence type="ECO:0008006" key="3">
    <source>
        <dbReference type="Google" id="ProtNLM"/>
    </source>
</evidence>
<name>W9CR23_SCLBF</name>